<name>A0A0F9EW09_9ZZZZ</name>
<evidence type="ECO:0000313" key="1">
    <source>
        <dbReference type="EMBL" id="KKL27978.1"/>
    </source>
</evidence>
<accession>A0A0F9EW09</accession>
<organism evidence="1">
    <name type="scientific">marine sediment metagenome</name>
    <dbReference type="NCBI Taxonomy" id="412755"/>
    <lineage>
        <taxon>unclassified sequences</taxon>
        <taxon>metagenomes</taxon>
        <taxon>ecological metagenomes</taxon>
    </lineage>
</organism>
<gene>
    <name evidence="1" type="ORF">LCGC14_2379710</name>
</gene>
<dbReference type="EMBL" id="LAZR01035263">
    <property type="protein sequence ID" value="KKL27978.1"/>
    <property type="molecule type" value="Genomic_DNA"/>
</dbReference>
<reference evidence="1" key="1">
    <citation type="journal article" date="2015" name="Nature">
        <title>Complex archaea that bridge the gap between prokaryotes and eukaryotes.</title>
        <authorList>
            <person name="Spang A."/>
            <person name="Saw J.H."/>
            <person name="Jorgensen S.L."/>
            <person name="Zaremba-Niedzwiedzka K."/>
            <person name="Martijn J."/>
            <person name="Lind A.E."/>
            <person name="van Eijk R."/>
            <person name="Schleper C."/>
            <person name="Guy L."/>
            <person name="Ettema T.J."/>
        </authorList>
    </citation>
    <scope>NUCLEOTIDE SEQUENCE</scope>
</reference>
<proteinExistence type="predicted"/>
<dbReference type="AlphaFoldDB" id="A0A0F9EW09"/>
<sequence>MNLQEAVKICRRNTKPGGSHLFARPVSWGGTANAVDLGRKLSSDKTLKVCILNSRALTGVSWEVDPEELLGRWQIVTQEQLNREVNHESETRE</sequence>
<comment type="caution">
    <text evidence="1">The sequence shown here is derived from an EMBL/GenBank/DDBJ whole genome shotgun (WGS) entry which is preliminary data.</text>
</comment>
<protein>
    <submittedName>
        <fullName evidence="1">Uncharacterized protein</fullName>
    </submittedName>
</protein>